<dbReference type="EMBL" id="VSSQ01002824">
    <property type="protein sequence ID" value="MPM17590.1"/>
    <property type="molecule type" value="Genomic_DNA"/>
</dbReference>
<dbReference type="AlphaFoldDB" id="A0A644XN36"/>
<gene>
    <name evidence="1" type="ORF">SDC9_63987</name>
</gene>
<dbReference type="InterPro" id="IPR029465">
    <property type="entry name" value="ATPgrasp_TupA"/>
</dbReference>
<protein>
    <submittedName>
        <fullName evidence="1">Uncharacterized protein</fullName>
    </submittedName>
</protein>
<proteinExistence type="predicted"/>
<reference evidence="1" key="1">
    <citation type="submission" date="2019-08" db="EMBL/GenBank/DDBJ databases">
        <authorList>
            <person name="Kucharzyk K."/>
            <person name="Murdoch R.W."/>
            <person name="Higgins S."/>
            <person name="Loffler F."/>
        </authorList>
    </citation>
    <scope>NUCLEOTIDE SEQUENCE</scope>
</reference>
<name>A0A644XN36_9ZZZZ</name>
<organism evidence="1">
    <name type="scientific">bioreactor metagenome</name>
    <dbReference type="NCBI Taxonomy" id="1076179"/>
    <lineage>
        <taxon>unclassified sequences</taxon>
        <taxon>metagenomes</taxon>
        <taxon>ecological metagenomes</taxon>
    </lineage>
</organism>
<dbReference type="Pfam" id="PF14305">
    <property type="entry name" value="ATPgrasp_TupA"/>
    <property type="match status" value="1"/>
</dbReference>
<evidence type="ECO:0000313" key="1">
    <source>
        <dbReference type="EMBL" id="MPM17590.1"/>
    </source>
</evidence>
<accession>A0A644XN36</accession>
<sequence>MFLNDRHTALKMAFYDRNWTFQHFTYSYPQMENGVTKPEKLDEIIILAEKLSLGFDIVRADFYILNDGSIKFGEMTFASAGGFCKWNPKEYNRLLGKEITLSKDGAGGRT</sequence>
<comment type="caution">
    <text evidence="1">The sequence shown here is derived from an EMBL/GenBank/DDBJ whole genome shotgun (WGS) entry which is preliminary data.</text>
</comment>